<evidence type="ECO:0000313" key="2">
    <source>
        <dbReference type="RefSeq" id="XP_004500448.1"/>
    </source>
</evidence>
<dbReference type="PaxDb" id="3827-XP_004500448.1"/>
<dbReference type="RefSeq" id="XP_004500448.1">
    <property type="nucleotide sequence ID" value="XM_004500391.1"/>
</dbReference>
<accession>A0A1S2Y8S1</accession>
<sequence>MVLLQDGMVEHISYGVVAANKILEQRLKIIGNLEPYSGYQTQRLLNFVCKGLVHVLKETEDHSLHNYGVYIRTTHGLPCACELAKLQISGNVIPLDSIHVFWRKLSLENELEDEESLSDYDFLEELKAMKAYMKKHDIVSLIFRAKVREVVFSHTTSILAPPEKEIIDVVADGNCGFRAIAALLGWTEESWPLIIDVVADGNCGFRAIAALLGWTEESWPLVRTHLDKEIRLHQDLYANVFDDSVESLRNLLKIS</sequence>
<keyword evidence="1" id="KW-1185">Reference proteome</keyword>
<protein>
    <submittedName>
        <fullName evidence="2">Uncharacterized protein LOC101507090</fullName>
    </submittedName>
</protein>
<name>A0A1S2Y8S1_CICAR</name>
<dbReference type="AlphaFoldDB" id="A0A1S2Y8S1"/>
<dbReference type="OrthoDB" id="1431117at2759"/>
<dbReference type="Proteomes" id="UP000087171">
    <property type="component" value="Chromosome Ca5"/>
</dbReference>
<dbReference type="Gene3D" id="3.90.70.80">
    <property type="match status" value="1"/>
</dbReference>
<proteinExistence type="predicted"/>
<reference evidence="2" key="2">
    <citation type="submission" date="2025-08" db="UniProtKB">
        <authorList>
            <consortium name="RefSeq"/>
        </authorList>
    </citation>
    <scope>IDENTIFICATION</scope>
    <source>
        <tissue evidence="2">Etiolated seedlings</tissue>
    </source>
</reference>
<evidence type="ECO:0000313" key="1">
    <source>
        <dbReference type="Proteomes" id="UP000087171"/>
    </source>
</evidence>
<organism evidence="1 2">
    <name type="scientific">Cicer arietinum</name>
    <name type="common">Chickpea</name>
    <name type="synonym">Garbanzo</name>
    <dbReference type="NCBI Taxonomy" id="3827"/>
    <lineage>
        <taxon>Eukaryota</taxon>
        <taxon>Viridiplantae</taxon>
        <taxon>Streptophyta</taxon>
        <taxon>Embryophyta</taxon>
        <taxon>Tracheophyta</taxon>
        <taxon>Spermatophyta</taxon>
        <taxon>Magnoliopsida</taxon>
        <taxon>eudicotyledons</taxon>
        <taxon>Gunneridae</taxon>
        <taxon>Pentapetalae</taxon>
        <taxon>rosids</taxon>
        <taxon>fabids</taxon>
        <taxon>Fabales</taxon>
        <taxon>Fabaceae</taxon>
        <taxon>Papilionoideae</taxon>
        <taxon>50 kb inversion clade</taxon>
        <taxon>NPAAA clade</taxon>
        <taxon>Hologalegina</taxon>
        <taxon>IRL clade</taxon>
        <taxon>Cicereae</taxon>
        <taxon>Cicer</taxon>
    </lineage>
</organism>
<dbReference type="CDD" id="cd22744">
    <property type="entry name" value="OTU"/>
    <property type="match status" value="2"/>
</dbReference>
<reference evidence="1" key="1">
    <citation type="journal article" date="2013" name="Nat. Biotechnol.">
        <title>Draft genome sequence of chickpea (Cicer arietinum) provides a resource for trait improvement.</title>
        <authorList>
            <person name="Varshney R.K."/>
            <person name="Song C."/>
            <person name="Saxena R.K."/>
            <person name="Azam S."/>
            <person name="Yu S."/>
            <person name="Sharpe A.G."/>
            <person name="Cannon S."/>
            <person name="Baek J."/>
            <person name="Rosen B.D."/>
            <person name="Tar'an B."/>
            <person name="Millan T."/>
            <person name="Zhang X."/>
            <person name="Ramsay L.D."/>
            <person name="Iwata A."/>
            <person name="Wang Y."/>
            <person name="Nelson W."/>
            <person name="Farmer A.D."/>
            <person name="Gaur P.M."/>
            <person name="Soderlund C."/>
            <person name="Penmetsa R.V."/>
            <person name="Xu C."/>
            <person name="Bharti A.K."/>
            <person name="He W."/>
            <person name="Winter P."/>
            <person name="Zhao S."/>
            <person name="Hane J.K."/>
            <person name="Carrasquilla-Garcia N."/>
            <person name="Condie J.A."/>
            <person name="Upadhyaya H.D."/>
            <person name="Luo M.C."/>
            <person name="Thudi M."/>
            <person name="Gowda C.L."/>
            <person name="Singh N.P."/>
            <person name="Lichtenzveig J."/>
            <person name="Gali K.K."/>
            <person name="Rubio J."/>
            <person name="Nadarajan N."/>
            <person name="Dolezel J."/>
            <person name="Bansal K.C."/>
            <person name="Xu X."/>
            <person name="Edwards D."/>
            <person name="Zhang G."/>
            <person name="Kahl G."/>
            <person name="Gil J."/>
            <person name="Singh K.B."/>
            <person name="Datta S.K."/>
            <person name="Jackson S.A."/>
            <person name="Wang J."/>
            <person name="Cook D.R."/>
        </authorList>
    </citation>
    <scope>NUCLEOTIDE SEQUENCE [LARGE SCALE GENOMIC DNA]</scope>
    <source>
        <strain evidence="1">cv. CDC Frontier</strain>
    </source>
</reference>
<gene>
    <name evidence="2" type="primary">LOC101507090</name>
</gene>